<reference evidence="2" key="1">
    <citation type="submission" date="2021-06" db="EMBL/GenBank/DDBJ databases">
        <authorList>
            <person name="Kallberg Y."/>
            <person name="Tangrot J."/>
            <person name="Rosling A."/>
        </authorList>
    </citation>
    <scope>NUCLEOTIDE SEQUENCE</scope>
    <source>
        <strain evidence="2">FL966</strain>
    </source>
</reference>
<gene>
    <name evidence="2" type="ORF">CPELLU_LOCUS1690</name>
</gene>
<evidence type="ECO:0000313" key="3">
    <source>
        <dbReference type="Proteomes" id="UP000789759"/>
    </source>
</evidence>
<dbReference type="Gene3D" id="1.10.10.60">
    <property type="entry name" value="Homeodomain-like"/>
    <property type="match status" value="1"/>
</dbReference>
<dbReference type="InterPro" id="IPR018586">
    <property type="entry name" value="Brinker_DNA-bd"/>
</dbReference>
<dbReference type="AlphaFoldDB" id="A0A9N8WEN4"/>
<protein>
    <submittedName>
        <fullName evidence="2">17877_t:CDS:1</fullName>
    </submittedName>
</protein>
<dbReference type="EMBL" id="CAJVQA010000654">
    <property type="protein sequence ID" value="CAG8484731.1"/>
    <property type="molecule type" value="Genomic_DNA"/>
</dbReference>
<dbReference type="Proteomes" id="UP000789759">
    <property type="component" value="Unassembled WGS sequence"/>
</dbReference>
<organism evidence="2 3">
    <name type="scientific">Cetraspora pellucida</name>
    <dbReference type="NCBI Taxonomy" id="1433469"/>
    <lineage>
        <taxon>Eukaryota</taxon>
        <taxon>Fungi</taxon>
        <taxon>Fungi incertae sedis</taxon>
        <taxon>Mucoromycota</taxon>
        <taxon>Glomeromycotina</taxon>
        <taxon>Glomeromycetes</taxon>
        <taxon>Diversisporales</taxon>
        <taxon>Gigasporaceae</taxon>
        <taxon>Cetraspora</taxon>
    </lineage>
</organism>
<name>A0A9N8WEN4_9GLOM</name>
<dbReference type="Pfam" id="PF09607">
    <property type="entry name" value="BrkDBD"/>
    <property type="match status" value="1"/>
</dbReference>
<evidence type="ECO:0000259" key="1">
    <source>
        <dbReference type="Pfam" id="PF09607"/>
    </source>
</evidence>
<accession>A0A9N8WEN4</accession>
<sequence>MSPRRSNIRRTACITNKSHHSWSAKEKLMVINYYEHIKNVRATAKRFEIEPKQVREWLNKKQELLSIAPYILMLNRGRQAQFPLLEERLVCRRYNEWMSTAIHQLTPADHFRKPLYTTLAQWAFKCCGVSVKMDGVEDDQVFDYELLNENPTDENDENSEVINGDDIEGEIYEEVEDDNNVWEYGIQLMGGYMSRGVP</sequence>
<evidence type="ECO:0000313" key="2">
    <source>
        <dbReference type="EMBL" id="CAG8484731.1"/>
    </source>
</evidence>
<dbReference type="OrthoDB" id="2435994at2759"/>
<keyword evidence="3" id="KW-1185">Reference proteome</keyword>
<feature type="domain" description="Brinker DNA-binding" evidence="1">
    <location>
        <begin position="20"/>
        <end position="65"/>
    </location>
</feature>
<proteinExistence type="predicted"/>
<comment type="caution">
    <text evidence="2">The sequence shown here is derived from an EMBL/GenBank/DDBJ whole genome shotgun (WGS) entry which is preliminary data.</text>
</comment>